<dbReference type="Gene3D" id="1.25.40.10">
    <property type="entry name" value="Tetratricopeptide repeat domain"/>
    <property type="match status" value="2"/>
</dbReference>
<dbReference type="OMA" id="QWRGDIE"/>
<feature type="compositionally biased region" description="Basic residues" evidence="11">
    <location>
        <begin position="57"/>
        <end position="69"/>
    </location>
</feature>
<dbReference type="SMART" id="SM00028">
    <property type="entry name" value="TPR"/>
    <property type="match status" value="9"/>
</dbReference>
<keyword evidence="5 10" id="KW-0802">TPR repeat</keyword>
<evidence type="ECO:0000256" key="3">
    <source>
        <dbReference type="ARBA" id="ARBA00022737"/>
    </source>
</evidence>
<dbReference type="InterPro" id="IPR019734">
    <property type="entry name" value="TPR_rpt"/>
</dbReference>
<comment type="subcellular location">
    <subcellularLocation>
        <location evidence="1">Mitochondrion outer membrane</location>
        <topology evidence="1">Single-pass membrane protein</topology>
    </subcellularLocation>
</comment>
<feature type="repeat" description="TPR" evidence="10">
    <location>
        <begin position="379"/>
        <end position="412"/>
    </location>
</feature>
<organism evidence="13 14">
    <name type="scientific">Dekkera bruxellensis</name>
    <name type="common">Brettanomyces custersii</name>
    <dbReference type="NCBI Taxonomy" id="5007"/>
    <lineage>
        <taxon>Eukaryota</taxon>
        <taxon>Fungi</taxon>
        <taxon>Dikarya</taxon>
        <taxon>Ascomycota</taxon>
        <taxon>Saccharomycotina</taxon>
        <taxon>Pichiomycetes</taxon>
        <taxon>Pichiales</taxon>
        <taxon>Pichiaceae</taxon>
        <taxon>Brettanomyces</taxon>
    </lineage>
</organism>
<dbReference type="Pfam" id="PF13414">
    <property type="entry name" value="TPR_11"/>
    <property type="match status" value="1"/>
</dbReference>
<proteinExistence type="inferred from homology"/>
<dbReference type="InterPro" id="IPR011990">
    <property type="entry name" value="TPR-like_helical_dom_sf"/>
</dbReference>
<comment type="similarity">
    <text evidence="9">Belongs to the Tom70 family.</text>
</comment>
<feature type="repeat" description="TPR" evidence="10">
    <location>
        <begin position="487"/>
        <end position="520"/>
    </location>
</feature>
<evidence type="ECO:0000256" key="7">
    <source>
        <dbReference type="ARBA" id="ARBA00023128"/>
    </source>
</evidence>
<evidence type="ECO:0000313" key="15">
    <source>
        <dbReference type="Proteomes" id="UP000568158"/>
    </source>
</evidence>
<dbReference type="STRING" id="5007.A0A3F2Y229"/>
<evidence type="ECO:0000256" key="11">
    <source>
        <dbReference type="SAM" id="MobiDB-lite"/>
    </source>
</evidence>
<dbReference type="PROSITE" id="PS50005">
    <property type="entry name" value="TPR"/>
    <property type="match status" value="5"/>
</dbReference>
<feature type="repeat" description="TPR" evidence="10">
    <location>
        <begin position="521"/>
        <end position="554"/>
    </location>
</feature>
<dbReference type="Pfam" id="PF13432">
    <property type="entry name" value="TPR_16"/>
    <property type="match status" value="2"/>
</dbReference>
<evidence type="ECO:0000313" key="14">
    <source>
        <dbReference type="Proteomes" id="UP000478008"/>
    </source>
</evidence>
<dbReference type="PANTHER" id="PTHR46208">
    <property type="entry name" value="MITOCHONDRIAL IMPORT RECEPTOR SUBUNIT TOM70"/>
    <property type="match status" value="1"/>
</dbReference>
<gene>
    <name evidence="13" type="primary">TOM70</name>
    <name evidence="13" type="ORF">DEBR0S2_16006G</name>
    <name evidence="12" type="ORF">HII12_003281</name>
</gene>
<evidence type="ECO:0000256" key="2">
    <source>
        <dbReference type="ARBA" id="ARBA00022692"/>
    </source>
</evidence>
<reference evidence="12 15" key="2">
    <citation type="journal article" date="2020" name="Appl. Microbiol. Biotechnol.">
        <title>Targeted gene deletion in Brettanomyces bruxellensis with an expression-free CRISPR-Cas9 system.</title>
        <authorList>
            <person name="Varela C."/>
            <person name="Bartel C."/>
            <person name="Onetto C."/>
            <person name="Borneman A."/>
        </authorList>
    </citation>
    <scope>NUCLEOTIDE SEQUENCE [LARGE SCALE GENOMIC DNA]</scope>
    <source>
        <strain evidence="12 15">AWRI1613</strain>
    </source>
</reference>
<dbReference type="GO" id="GO:0030943">
    <property type="term" value="F:mitochondrion targeting sequence binding"/>
    <property type="evidence" value="ECO:0007669"/>
    <property type="project" value="TreeGrafter"/>
</dbReference>
<evidence type="ECO:0000313" key="12">
    <source>
        <dbReference type="EMBL" id="KAF6009735.1"/>
    </source>
</evidence>
<name>A0A3F2Y229_DEKBR</name>
<dbReference type="PANTHER" id="PTHR46208:SF1">
    <property type="entry name" value="MITOCHONDRIAL IMPORT RECEPTOR SUBUNIT TOM70"/>
    <property type="match status" value="1"/>
</dbReference>
<feature type="region of interest" description="Disordered" evidence="11">
    <location>
        <begin position="38"/>
        <end position="76"/>
    </location>
</feature>
<keyword evidence="4" id="KW-1000">Mitochondrion outer membrane</keyword>
<evidence type="ECO:0000256" key="6">
    <source>
        <dbReference type="ARBA" id="ARBA00022989"/>
    </source>
</evidence>
<reference evidence="13 14" key="1">
    <citation type="submission" date="2019-07" db="EMBL/GenBank/DDBJ databases">
        <authorList>
            <person name="Friedrich A."/>
            <person name="Schacherer J."/>
        </authorList>
    </citation>
    <scope>NUCLEOTIDE SEQUENCE [LARGE SCALE GENOMIC DNA]</scope>
</reference>
<feature type="repeat" description="TPR" evidence="10">
    <location>
        <begin position="345"/>
        <end position="378"/>
    </location>
</feature>
<keyword evidence="14" id="KW-1185">Reference proteome</keyword>
<keyword evidence="6" id="KW-1133">Transmembrane helix</keyword>
<dbReference type="AlphaFoldDB" id="A0A3F2Y229"/>
<sequence>MSSSETAASSFLSQHRLAIAITAAVGVGSLAGLLYHLNKQPKNNSSDSKEKTPSPQKPKRKSHKKRKKKSEKEAKAIYPVSSKGEPLITKDDVEKLSADDRAKWATALKEKGNSYFKKSEYKTAVDYYTKALICKEDAVYYSNRSACYSALGDNENVVKDTTSALKIDPGYKKCLLRRARAYENLEKYPEAMFDLTALAIYGGMNDSANEAMLERNLRKQSAKILKEKYSDLPKVLPSTSSLSSFYQAFVPEDIDLDASHYKEGSGEKLLVEGINKLKSDTEDDYEAADVSINQAVAIFDKSTEGVDPKLVAMAYEYAGAFKFLRTDRDKALELLNKAVKISPRPRSYVIIALIKADSGDYTEANANFSKAIKLNPDDPDIYYHYAQIFYLVGDLAKAKTNFEKCINLNSKNIYAHIQLACLAYRQGDSNKCNSLFDEARKMFPTSPEIPNYYGEILFDRQDFDGALKQFGISIKLQKAGKGYSIGALPLVNESAIYQRKGETEKSIKLLKDACELDPKSEVARLSLGQAFLAEQNVDEAIKLFDEACTLARSSEERTQAISLMEASKMQLKIREDPVLSKKVQEVLSNFPQAAGEL</sequence>
<dbReference type="EMBL" id="JABCYN010000030">
    <property type="protein sequence ID" value="KAF6009735.1"/>
    <property type="molecule type" value="Genomic_DNA"/>
</dbReference>
<feature type="repeat" description="TPR" evidence="10">
    <location>
        <begin position="105"/>
        <end position="138"/>
    </location>
</feature>
<keyword evidence="3" id="KW-0677">Repeat</keyword>
<evidence type="ECO:0000256" key="4">
    <source>
        <dbReference type="ARBA" id="ARBA00022787"/>
    </source>
</evidence>
<protein>
    <submittedName>
        <fullName evidence="13">DEBR0S2_16006g1_1</fullName>
    </submittedName>
</protein>
<keyword evidence="2" id="KW-0812">Transmembrane</keyword>
<dbReference type="Proteomes" id="UP000568158">
    <property type="component" value="Unassembled WGS sequence"/>
</dbReference>
<dbReference type="GO" id="GO:0005741">
    <property type="term" value="C:mitochondrial outer membrane"/>
    <property type="evidence" value="ECO:0007669"/>
    <property type="project" value="UniProtKB-SubCell"/>
</dbReference>
<accession>A0A3F2Y229</accession>
<evidence type="ECO:0000256" key="9">
    <source>
        <dbReference type="ARBA" id="ARBA00038030"/>
    </source>
</evidence>
<dbReference type="GO" id="GO:0008320">
    <property type="term" value="F:protein transmembrane transporter activity"/>
    <property type="evidence" value="ECO:0007669"/>
    <property type="project" value="TreeGrafter"/>
</dbReference>
<dbReference type="GO" id="GO:0045039">
    <property type="term" value="P:protein insertion into mitochondrial inner membrane"/>
    <property type="evidence" value="ECO:0007669"/>
    <property type="project" value="TreeGrafter"/>
</dbReference>
<evidence type="ECO:0000313" key="13">
    <source>
        <dbReference type="EMBL" id="VUG17772.1"/>
    </source>
</evidence>
<evidence type="ECO:0000256" key="10">
    <source>
        <dbReference type="PROSITE-ProRule" id="PRU00339"/>
    </source>
</evidence>
<evidence type="ECO:0000256" key="1">
    <source>
        <dbReference type="ARBA" id="ARBA00004572"/>
    </source>
</evidence>
<dbReference type="Proteomes" id="UP000478008">
    <property type="component" value="Unassembled WGS sequence"/>
</dbReference>
<evidence type="ECO:0000256" key="8">
    <source>
        <dbReference type="ARBA" id="ARBA00023136"/>
    </source>
</evidence>
<dbReference type="EMBL" id="CABFWN010000002">
    <property type="protein sequence ID" value="VUG17772.1"/>
    <property type="molecule type" value="Genomic_DNA"/>
</dbReference>
<dbReference type="GO" id="GO:0030150">
    <property type="term" value="P:protein import into mitochondrial matrix"/>
    <property type="evidence" value="ECO:0007669"/>
    <property type="project" value="TreeGrafter"/>
</dbReference>
<dbReference type="SUPFAM" id="SSF48452">
    <property type="entry name" value="TPR-like"/>
    <property type="match status" value="2"/>
</dbReference>
<evidence type="ECO:0000256" key="5">
    <source>
        <dbReference type="ARBA" id="ARBA00022803"/>
    </source>
</evidence>
<keyword evidence="7" id="KW-0496">Mitochondrion</keyword>
<keyword evidence="8" id="KW-0472">Membrane</keyword>